<organism evidence="2 3">
    <name type="scientific">Streptomyces canarius</name>
    <dbReference type="NCBI Taxonomy" id="285453"/>
    <lineage>
        <taxon>Bacteria</taxon>
        <taxon>Bacillati</taxon>
        <taxon>Actinomycetota</taxon>
        <taxon>Actinomycetes</taxon>
        <taxon>Kitasatosporales</taxon>
        <taxon>Streptomycetaceae</taxon>
        <taxon>Streptomyces</taxon>
    </lineage>
</organism>
<proteinExistence type="predicted"/>
<accession>A0ABQ3DE86</accession>
<dbReference type="Gene3D" id="3.50.50.60">
    <property type="entry name" value="FAD/NAD(P)-binding domain"/>
    <property type="match status" value="1"/>
</dbReference>
<name>A0ABQ3DE86_9ACTN</name>
<dbReference type="Proteomes" id="UP000653644">
    <property type="component" value="Unassembled WGS sequence"/>
</dbReference>
<reference evidence="3" key="1">
    <citation type="journal article" date="2019" name="Int. J. Syst. Evol. Microbiol.">
        <title>The Global Catalogue of Microorganisms (GCM) 10K type strain sequencing project: providing services to taxonomists for standard genome sequencing and annotation.</title>
        <authorList>
            <consortium name="The Broad Institute Genomics Platform"/>
            <consortium name="The Broad Institute Genome Sequencing Center for Infectious Disease"/>
            <person name="Wu L."/>
            <person name="Ma J."/>
        </authorList>
    </citation>
    <scope>NUCLEOTIDE SEQUENCE [LARGE SCALE GENOMIC DNA]</scope>
    <source>
        <strain evidence="3">JCM 4733</strain>
    </source>
</reference>
<feature type="region of interest" description="Disordered" evidence="1">
    <location>
        <begin position="1"/>
        <end position="20"/>
    </location>
</feature>
<evidence type="ECO:0000313" key="3">
    <source>
        <dbReference type="Proteomes" id="UP000653644"/>
    </source>
</evidence>
<dbReference type="SUPFAM" id="SSF51905">
    <property type="entry name" value="FAD/NAD(P)-binding domain"/>
    <property type="match status" value="1"/>
</dbReference>
<dbReference type="InterPro" id="IPR036188">
    <property type="entry name" value="FAD/NAD-bd_sf"/>
</dbReference>
<keyword evidence="3" id="KW-1185">Reference proteome</keyword>
<protein>
    <recommendedName>
        <fullName evidence="4">FAD/NAD(P)-binding domain-containing protein</fullName>
    </recommendedName>
</protein>
<dbReference type="EMBL" id="BMVN01000058">
    <property type="protein sequence ID" value="GHA66621.1"/>
    <property type="molecule type" value="Genomic_DNA"/>
</dbReference>
<sequence>MPTDRQLPAEDLGPRWKDLGREPLPYETSVPGVFAAGDVRLASMKRVAAAVGDGAGAVRSVHQYLATI</sequence>
<gene>
    <name evidence="2" type="ORF">GCM10010345_83030</name>
</gene>
<comment type="caution">
    <text evidence="2">The sequence shown here is derived from an EMBL/GenBank/DDBJ whole genome shotgun (WGS) entry which is preliminary data.</text>
</comment>
<evidence type="ECO:0008006" key="4">
    <source>
        <dbReference type="Google" id="ProtNLM"/>
    </source>
</evidence>
<evidence type="ECO:0000313" key="2">
    <source>
        <dbReference type="EMBL" id="GHA66621.1"/>
    </source>
</evidence>
<evidence type="ECO:0000256" key="1">
    <source>
        <dbReference type="SAM" id="MobiDB-lite"/>
    </source>
</evidence>